<evidence type="ECO:0000259" key="7">
    <source>
        <dbReference type="Pfam" id="PF01636"/>
    </source>
</evidence>
<keyword evidence="4 8" id="KW-0418">Kinase</keyword>
<keyword evidence="5" id="KW-0067">ATP-binding</keyword>
<dbReference type="PANTHER" id="PTHR34273">
    <property type="entry name" value="METHYLTHIORIBOSE KINASE"/>
    <property type="match status" value="1"/>
</dbReference>
<dbReference type="Gene3D" id="3.30.200.20">
    <property type="entry name" value="Phosphorylase Kinase, domain 1"/>
    <property type="match status" value="1"/>
</dbReference>
<dbReference type="GO" id="GO:0005524">
    <property type="term" value="F:ATP binding"/>
    <property type="evidence" value="ECO:0007669"/>
    <property type="project" value="UniProtKB-KW"/>
</dbReference>
<sequence length="356" mass="39473">MKPAIRSIHSSTTMNQQNSPDPRLDAFLVEHKLARSNETASWHALTGGVSSDIWRVDLPGRSLCVKRALSKLKVSADWQAPVSRNAYEWAWIQFAAQHCPDNIPHPLAHDPQLGVFAMSFLEPNQHPVWKQQLMAGHVEVGTAIALGHILGRLHAASAADSSELSKAFDTIENFRALRLEPYLIATSARHPDLASRLKQLAQRTADVRAALVHGDVSPKNILVGPKGPVLLDAECAWFGDPAFDLAFCLNHLLLKCLVHPEKRDALIACFKALTESYFDDADWEPRASLDARAAELLPALLLARVDGKSPVEYLSDERQRGVVRTVATTLLRRPAEYLSQVAAVWLEEIDRHCLPR</sequence>
<evidence type="ECO:0000313" key="9">
    <source>
        <dbReference type="Proteomes" id="UP000414233"/>
    </source>
</evidence>
<feature type="region of interest" description="Disordered" evidence="6">
    <location>
        <begin position="1"/>
        <end position="21"/>
    </location>
</feature>
<organism evidence="8 9">
    <name type="scientific">Pandoraea terrae</name>
    <dbReference type="NCBI Taxonomy" id="1537710"/>
    <lineage>
        <taxon>Bacteria</taxon>
        <taxon>Pseudomonadati</taxon>
        <taxon>Pseudomonadota</taxon>
        <taxon>Betaproteobacteria</taxon>
        <taxon>Burkholderiales</taxon>
        <taxon>Burkholderiaceae</taxon>
        <taxon>Pandoraea</taxon>
    </lineage>
</organism>
<dbReference type="InterPro" id="IPR008266">
    <property type="entry name" value="Tyr_kinase_AS"/>
</dbReference>
<protein>
    <submittedName>
        <fullName evidence="8">Methylthioribose kinase</fullName>
        <ecNumber evidence="8">2.7.1.100</ecNumber>
    </submittedName>
</protein>
<keyword evidence="3" id="KW-0547">Nucleotide-binding</keyword>
<proteinExistence type="inferred from homology"/>
<reference evidence="8 9" key="1">
    <citation type="submission" date="2019-08" db="EMBL/GenBank/DDBJ databases">
        <authorList>
            <person name="Peeters C."/>
        </authorList>
    </citation>
    <scope>NUCLEOTIDE SEQUENCE [LARGE SCALE GENOMIC DNA]</scope>
    <source>
        <strain evidence="8 9">LMG 30175</strain>
    </source>
</reference>
<dbReference type="InterPro" id="IPR011009">
    <property type="entry name" value="Kinase-like_dom_sf"/>
</dbReference>
<dbReference type="Proteomes" id="UP000414233">
    <property type="component" value="Unassembled WGS sequence"/>
</dbReference>
<keyword evidence="2 8" id="KW-0808">Transferase</keyword>
<dbReference type="EC" id="2.7.1.100" evidence="8"/>
<evidence type="ECO:0000256" key="5">
    <source>
        <dbReference type="ARBA" id="ARBA00022840"/>
    </source>
</evidence>
<feature type="domain" description="Aminoglycoside phosphotransferase" evidence="7">
    <location>
        <begin position="43"/>
        <end position="251"/>
    </location>
</feature>
<evidence type="ECO:0000256" key="2">
    <source>
        <dbReference type="ARBA" id="ARBA00022679"/>
    </source>
</evidence>
<gene>
    <name evidence="8" type="primary">mtnK</name>
    <name evidence="8" type="ORF">PTE30175_05169</name>
</gene>
<evidence type="ECO:0000256" key="1">
    <source>
        <dbReference type="ARBA" id="ARBA00010165"/>
    </source>
</evidence>
<name>A0A5E4ZA86_9BURK</name>
<dbReference type="Pfam" id="PF01636">
    <property type="entry name" value="APH"/>
    <property type="match status" value="1"/>
</dbReference>
<evidence type="ECO:0000313" key="8">
    <source>
        <dbReference type="EMBL" id="VVE58016.1"/>
    </source>
</evidence>
<evidence type="ECO:0000256" key="6">
    <source>
        <dbReference type="SAM" id="MobiDB-lite"/>
    </source>
</evidence>
<accession>A0A5E4ZA86</accession>
<dbReference type="InterPro" id="IPR002575">
    <property type="entry name" value="Aminoglycoside_PTrfase"/>
</dbReference>
<dbReference type="AlphaFoldDB" id="A0A5E4ZA86"/>
<dbReference type="EMBL" id="CABPRZ010000035">
    <property type="protein sequence ID" value="VVE58016.1"/>
    <property type="molecule type" value="Genomic_DNA"/>
</dbReference>
<dbReference type="PROSITE" id="PS00109">
    <property type="entry name" value="PROTEIN_KINASE_TYR"/>
    <property type="match status" value="1"/>
</dbReference>
<comment type="similarity">
    <text evidence="1">Belongs to the methylthioribose kinase family.</text>
</comment>
<evidence type="ECO:0000256" key="3">
    <source>
        <dbReference type="ARBA" id="ARBA00022741"/>
    </source>
</evidence>
<dbReference type="Gene3D" id="3.90.1200.10">
    <property type="match status" value="1"/>
</dbReference>
<feature type="compositionally biased region" description="Polar residues" evidence="6">
    <location>
        <begin position="8"/>
        <end position="20"/>
    </location>
</feature>
<dbReference type="GO" id="GO:0046522">
    <property type="term" value="F:S-methyl-5-thioribose kinase activity"/>
    <property type="evidence" value="ECO:0007669"/>
    <property type="project" value="UniProtKB-EC"/>
</dbReference>
<evidence type="ECO:0000256" key="4">
    <source>
        <dbReference type="ARBA" id="ARBA00022777"/>
    </source>
</evidence>
<dbReference type="GO" id="GO:0004672">
    <property type="term" value="F:protein kinase activity"/>
    <property type="evidence" value="ECO:0007669"/>
    <property type="project" value="InterPro"/>
</dbReference>
<dbReference type="SUPFAM" id="SSF56112">
    <property type="entry name" value="Protein kinase-like (PK-like)"/>
    <property type="match status" value="1"/>
</dbReference>
<keyword evidence="9" id="KW-1185">Reference proteome</keyword>
<dbReference type="PANTHER" id="PTHR34273:SF2">
    <property type="entry name" value="METHYLTHIORIBOSE KINASE"/>
    <property type="match status" value="1"/>
</dbReference>